<feature type="region of interest" description="Disordered" evidence="2">
    <location>
        <begin position="557"/>
        <end position="594"/>
    </location>
</feature>
<feature type="compositionally biased region" description="Basic residues" evidence="2">
    <location>
        <begin position="1"/>
        <end position="15"/>
    </location>
</feature>
<dbReference type="PANTHER" id="PTHR46836">
    <property type="entry name" value="AFADIN"/>
    <property type="match status" value="1"/>
</dbReference>
<keyword evidence="1" id="KW-0175">Coiled coil</keyword>
<feature type="coiled-coil region" evidence="1">
    <location>
        <begin position="792"/>
        <end position="819"/>
    </location>
</feature>
<evidence type="ECO:0000259" key="4">
    <source>
        <dbReference type="Pfam" id="PF14309"/>
    </source>
</evidence>
<dbReference type="AlphaFoldDB" id="A0A6I9S652"/>
<evidence type="ECO:0000259" key="5">
    <source>
        <dbReference type="Pfam" id="PF14383"/>
    </source>
</evidence>
<feature type="domain" description="DUF3741" evidence="3">
    <location>
        <begin position="197"/>
        <end position="241"/>
    </location>
</feature>
<keyword evidence="6" id="KW-1185">Reference proteome</keyword>
<dbReference type="Pfam" id="PF14383">
    <property type="entry name" value="VARLMGL"/>
    <property type="match status" value="1"/>
</dbReference>
<dbReference type="InterPro" id="IPR025486">
    <property type="entry name" value="DUF4378"/>
</dbReference>
<organism evidence="6 7">
    <name type="scientific">Elaeis guineensis var. tenera</name>
    <name type="common">Oil palm</name>
    <dbReference type="NCBI Taxonomy" id="51953"/>
    <lineage>
        <taxon>Eukaryota</taxon>
        <taxon>Viridiplantae</taxon>
        <taxon>Streptophyta</taxon>
        <taxon>Embryophyta</taxon>
        <taxon>Tracheophyta</taxon>
        <taxon>Spermatophyta</taxon>
        <taxon>Magnoliopsida</taxon>
        <taxon>Liliopsida</taxon>
        <taxon>Arecaceae</taxon>
        <taxon>Arecoideae</taxon>
        <taxon>Cocoseae</taxon>
        <taxon>Elaeidinae</taxon>
        <taxon>Elaeis</taxon>
    </lineage>
</organism>
<dbReference type="InterPro" id="IPR022212">
    <property type="entry name" value="DUF3741"/>
</dbReference>
<feature type="region of interest" description="Disordered" evidence="2">
    <location>
        <begin position="625"/>
        <end position="648"/>
    </location>
</feature>
<evidence type="ECO:0000313" key="7">
    <source>
        <dbReference type="RefSeq" id="XP_010937726.1"/>
    </source>
</evidence>
<feature type="compositionally biased region" description="Polar residues" evidence="2">
    <location>
        <begin position="569"/>
        <end position="582"/>
    </location>
</feature>
<feature type="domain" description="DUF4378" evidence="4">
    <location>
        <begin position="855"/>
        <end position="1002"/>
    </location>
</feature>
<feature type="region of interest" description="Disordered" evidence="2">
    <location>
        <begin position="293"/>
        <end position="331"/>
    </location>
</feature>
<dbReference type="OrthoDB" id="1925259at2759"/>
<dbReference type="FunCoup" id="A0A6I9S652">
    <property type="interactions" value="2350"/>
</dbReference>
<feature type="region of interest" description="Disordered" evidence="2">
    <location>
        <begin position="756"/>
        <end position="788"/>
    </location>
</feature>
<feature type="compositionally biased region" description="Low complexity" evidence="2">
    <location>
        <begin position="45"/>
        <end position="56"/>
    </location>
</feature>
<feature type="compositionally biased region" description="Basic and acidic residues" evidence="2">
    <location>
        <begin position="311"/>
        <end position="320"/>
    </location>
</feature>
<dbReference type="InParanoid" id="A0A6I9S652"/>
<reference evidence="7" key="1">
    <citation type="submission" date="2025-08" db="UniProtKB">
        <authorList>
            <consortium name="RefSeq"/>
        </authorList>
    </citation>
    <scope>IDENTIFICATION</scope>
</reference>
<feature type="domain" description="DUF3741" evidence="5">
    <location>
        <begin position="100"/>
        <end position="115"/>
    </location>
</feature>
<accession>A0A6I9S652</accession>
<evidence type="ECO:0000259" key="3">
    <source>
        <dbReference type="Pfam" id="PF12552"/>
    </source>
</evidence>
<proteinExistence type="predicted"/>
<dbReference type="Pfam" id="PF14309">
    <property type="entry name" value="DUF4378"/>
    <property type="match status" value="1"/>
</dbReference>
<dbReference type="RefSeq" id="XP_010937726.1">
    <property type="nucleotide sequence ID" value="XM_010939424.3"/>
</dbReference>
<dbReference type="Proteomes" id="UP000504607">
    <property type="component" value="Chromosome 14"/>
</dbReference>
<dbReference type="PANTHER" id="PTHR46836:SF8">
    <property type="entry name" value="AFADIN"/>
    <property type="match status" value="1"/>
</dbReference>
<evidence type="ECO:0000256" key="1">
    <source>
        <dbReference type="SAM" id="Coils"/>
    </source>
</evidence>
<evidence type="ECO:0000256" key="2">
    <source>
        <dbReference type="SAM" id="MobiDB-lite"/>
    </source>
</evidence>
<dbReference type="KEGG" id="egu:105057004"/>
<feature type="compositionally biased region" description="Polar residues" evidence="2">
    <location>
        <begin position="756"/>
        <end position="765"/>
    </location>
</feature>
<sequence>MYRSSRSRGREKPHRPGGGAIGASDLKPVSADREGNAQLKKRSSASKSALDSSCRSGSSIEETSVALEFRRSSSKKANGTPMRMLIDEEVSKEMETRRSSPSVIARLMGLDTLPPLVVHKKQKNMGSGFQTPSSVGFQDKYASSEDHSHRSNTDEHLEFKDVFEVMETSKVKNQKNKPVLKGMLSSKQKEADMDLIRQKFMEAKRLTTDEVLQKSNELDDALEVLDSNKDLFLEFLQAPDSLFTMHLHDLKCAPPSSHASHITILKSLKGTTYESSEVYSKSERNTEKFTHMQKEANSSLRKPATSLRSHSFKDHNDSLPKKLSKSHYAGKAEARVHPTRIVVLKPSLHKIQRMAEVAPTEENFQLGNRRCREFPLSGIQKSYRKGRYQQRLSDNVEILGHNVKGSREIAREIAKHMKRTVSCSNRKVFTSGMNMYNRSQSSCILSGMSKTNTSETFHCSCSHYDDCSNIFSPSSLYATESSVSREARKHLSQRWKTTHQFQEAGLFARGSSTLGEMLALSEREDTLDSLVIQKVPAEKLARDEILGTRSCPLGISSKDGWKDGKSRNLPRSKSLPASSTVYGSPKISNRKRVGGNNNCYMLKDVLNMGPEDSSDGNFCRQRRSLIRSSKNHSNKPQLPDSSGDENMLPEQDIHVNSEQLRNSIHGTHLDEEKLVQPAHSDDAVSDRKYLIESSMLPDCRDVMQLSISQEEQVQQQMISTMLANNEVLSAHNQDVIVIEETSTEHPQVDSLTSQYSAMESGSPVSSKECEQPSPISVLEPPSEEETSSSGCFERISAELQELRLQLQLLKLESADTYAEEPEVLVLSDEDTGACCHSPVLKGLVLRAFRDNDDRDFSYLLDILIESGVQGVNEDRIFDAFYSPDSPVGPDVFDKLEKKYSVLVLWSRSERKLLFDLINIILVDLVAPCLDLHPWLVSKRCQALWNHEDLAEGVWQMVVRQRKELVGNQEEVVLEQRWLGTEEDVDMIGREIEKMLNEDLLEELVADFIFG</sequence>
<dbReference type="InterPro" id="IPR032795">
    <property type="entry name" value="DUF3741-assoc"/>
</dbReference>
<feature type="region of interest" description="Disordered" evidence="2">
    <location>
        <begin position="1"/>
        <end position="80"/>
    </location>
</feature>
<name>A0A6I9S652_ELAGV</name>
<gene>
    <name evidence="7" type="primary">LOC105057004</name>
</gene>
<dbReference type="GeneID" id="105057004"/>
<protein>
    <submittedName>
        <fullName evidence="7">Uncharacterized protein LOC105057004</fullName>
    </submittedName>
</protein>
<evidence type="ECO:0000313" key="6">
    <source>
        <dbReference type="Proteomes" id="UP000504607"/>
    </source>
</evidence>
<dbReference type="Pfam" id="PF12552">
    <property type="entry name" value="DUF3741"/>
    <property type="match status" value="1"/>
</dbReference>